<dbReference type="AlphaFoldDB" id="A0A453Q2G8"/>
<dbReference type="EnsemblPlants" id="AET6Gv20955900.11">
    <property type="protein sequence ID" value="AET6Gv20955900.11"/>
    <property type="gene ID" value="AET6Gv20955900"/>
</dbReference>
<dbReference type="GO" id="GO:0034088">
    <property type="term" value="P:maintenance of mitotic sister chromatid cohesion"/>
    <property type="evidence" value="ECO:0007669"/>
    <property type="project" value="TreeGrafter"/>
</dbReference>
<accession>A0A453Q2G8</accession>
<dbReference type="PANTHER" id="PTHR13395">
    <property type="entry name" value="SISTER CHROMATID COHESION PROTEIN DCC1-RELATED"/>
    <property type="match status" value="1"/>
</dbReference>
<name>A0A453Q2G8_AEGTS</name>
<dbReference type="EnsemblPlants" id="AET6Gv20955900.14">
    <property type="protein sequence ID" value="AET6Gv20955900.14"/>
    <property type="gene ID" value="AET6Gv20955900"/>
</dbReference>
<reference evidence="4" key="2">
    <citation type="journal article" date="2017" name="Nat. Plants">
        <title>The Aegilops tauschii genome reveals multiple impacts of transposons.</title>
        <authorList>
            <person name="Zhao G."/>
            <person name="Zou C."/>
            <person name="Li K."/>
            <person name="Wang K."/>
            <person name="Li T."/>
            <person name="Gao L."/>
            <person name="Zhang X."/>
            <person name="Wang H."/>
            <person name="Yang Z."/>
            <person name="Liu X."/>
            <person name="Jiang W."/>
            <person name="Mao L."/>
            <person name="Kong X."/>
            <person name="Jiao Y."/>
            <person name="Jia J."/>
        </authorList>
    </citation>
    <scope>NUCLEOTIDE SEQUENCE [LARGE SCALE GENOMIC DNA]</scope>
    <source>
        <strain evidence="4">cv. AL8/78</strain>
    </source>
</reference>
<keyword evidence="2" id="KW-0235">DNA replication</keyword>
<keyword evidence="4" id="KW-1185">Reference proteome</keyword>
<organism evidence="3 4">
    <name type="scientific">Aegilops tauschii subsp. strangulata</name>
    <name type="common">Goatgrass</name>
    <dbReference type="NCBI Taxonomy" id="200361"/>
    <lineage>
        <taxon>Eukaryota</taxon>
        <taxon>Viridiplantae</taxon>
        <taxon>Streptophyta</taxon>
        <taxon>Embryophyta</taxon>
        <taxon>Tracheophyta</taxon>
        <taxon>Spermatophyta</taxon>
        <taxon>Magnoliopsida</taxon>
        <taxon>Liliopsida</taxon>
        <taxon>Poales</taxon>
        <taxon>Poaceae</taxon>
        <taxon>BOP clade</taxon>
        <taxon>Pooideae</taxon>
        <taxon>Triticodae</taxon>
        <taxon>Triticeae</taxon>
        <taxon>Triticinae</taxon>
        <taxon>Aegilops</taxon>
    </lineage>
</organism>
<dbReference type="EnsemblPlants" id="AET6Gv20955900.10">
    <property type="protein sequence ID" value="AET6Gv20955900.10"/>
    <property type="gene ID" value="AET6Gv20955900"/>
</dbReference>
<dbReference type="EnsemblPlants" id="AET6Gv20955900.9">
    <property type="protein sequence ID" value="AET6Gv20955900.9"/>
    <property type="gene ID" value="AET6Gv20955900"/>
</dbReference>
<reference evidence="4" key="1">
    <citation type="journal article" date="2014" name="Science">
        <title>Ancient hybridizations among the ancestral genomes of bread wheat.</title>
        <authorList>
            <consortium name="International Wheat Genome Sequencing Consortium,"/>
            <person name="Marcussen T."/>
            <person name="Sandve S.R."/>
            <person name="Heier L."/>
            <person name="Spannagl M."/>
            <person name="Pfeifer M."/>
            <person name="Jakobsen K.S."/>
            <person name="Wulff B.B."/>
            <person name="Steuernagel B."/>
            <person name="Mayer K.F."/>
            <person name="Olsen O.A."/>
        </authorList>
    </citation>
    <scope>NUCLEOTIDE SEQUENCE [LARGE SCALE GENOMIC DNA]</scope>
    <source>
        <strain evidence="4">cv. AL8/78</strain>
    </source>
</reference>
<evidence type="ECO:0000256" key="1">
    <source>
        <dbReference type="ARBA" id="ARBA00007017"/>
    </source>
</evidence>
<reference evidence="3" key="5">
    <citation type="journal article" date="2021" name="G3 (Bethesda)">
        <title>Aegilops tauschii genome assembly Aet v5.0 features greater sequence contiguity and improved annotation.</title>
        <authorList>
            <person name="Wang L."/>
            <person name="Zhu T."/>
            <person name="Rodriguez J.C."/>
            <person name="Deal K.R."/>
            <person name="Dubcovsky J."/>
            <person name="McGuire P.E."/>
            <person name="Lux T."/>
            <person name="Spannagl M."/>
            <person name="Mayer K.F.X."/>
            <person name="Baldrich P."/>
            <person name="Meyers B.C."/>
            <person name="Huo N."/>
            <person name="Gu Y.Q."/>
            <person name="Zhou H."/>
            <person name="Devos K.M."/>
            <person name="Bennetzen J.L."/>
            <person name="Unver T."/>
            <person name="Budak H."/>
            <person name="Gulick P.J."/>
            <person name="Galiba G."/>
            <person name="Kalapos B."/>
            <person name="Nelson D.R."/>
            <person name="Li P."/>
            <person name="You F.M."/>
            <person name="Luo M.C."/>
            <person name="Dvorak J."/>
        </authorList>
    </citation>
    <scope>NUCLEOTIDE SEQUENCE [LARGE SCALE GENOMIC DNA]</scope>
    <source>
        <strain evidence="3">cv. AL8/78</strain>
    </source>
</reference>
<dbReference type="Gramene" id="AET6Gv20955900.14">
    <property type="protein sequence ID" value="AET6Gv20955900.14"/>
    <property type="gene ID" value="AET6Gv20955900"/>
</dbReference>
<dbReference type="Gramene" id="AET6Gv20955900.13">
    <property type="protein sequence ID" value="AET6Gv20955900.13"/>
    <property type="gene ID" value="AET6Gv20955900"/>
</dbReference>
<protein>
    <submittedName>
        <fullName evidence="3">Uncharacterized protein</fullName>
    </submittedName>
</protein>
<dbReference type="Gramene" id="AET6Gv20955900.10">
    <property type="protein sequence ID" value="AET6Gv20955900.10"/>
    <property type="gene ID" value="AET6Gv20955900"/>
</dbReference>
<evidence type="ECO:0000313" key="4">
    <source>
        <dbReference type="Proteomes" id="UP000015105"/>
    </source>
</evidence>
<dbReference type="EnsemblPlants" id="AET6Gv20955900.15">
    <property type="protein sequence ID" value="AET6Gv20955900.15"/>
    <property type="gene ID" value="AET6Gv20955900"/>
</dbReference>
<dbReference type="Pfam" id="PF09724">
    <property type="entry name" value="Dcc1"/>
    <property type="match status" value="1"/>
</dbReference>
<dbReference type="Gramene" id="AET6Gv20955900.9">
    <property type="protein sequence ID" value="AET6Gv20955900.9"/>
    <property type="gene ID" value="AET6Gv20955900"/>
</dbReference>
<sequence length="90" mass="9970">MALQLDKLSSLLRERAYVLDEDLGDGFGHKKGLCTWQFLCVLVQSSDRELVDGLNSLSAVEIDGFWRIVDVNSVNTVLDMIDDSALLLVA</sequence>
<dbReference type="Gramene" id="AET6Gv20955900.11">
    <property type="protein sequence ID" value="AET6Gv20955900.11"/>
    <property type="gene ID" value="AET6Gv20955900"/>
</dbReference>
<dbReference type="EnsemblPlants" id="AET6Gv20955900.13">
    <property type="protein sequence ID" value="AET6Gv20955900.13"/>
    <property type="gene ID" value="AET6Gv20955900"/>
</dbReference>
<dbReference type="GO" id="GO:0000775">
    <property type="term" value="C:chromosome, centromeric region"/>
    <property type="evidence" value="ECO:0007669"/>
    <property type="project" value="TreeGrafter"/>
</dbReference>
<dbReference type="PANTHER" id="PTHR13395:SF6">
    <property type="entry name" value="SISTER CHROMATID COHESION PROTEIN DCC1"/>
    <property type="match status" value="1"/>
</dbReference>
<dbReference type="GO" id="GO:0006260">
    <property type="term" value="P:DNA replication"/>
    <property type="evidence" value="ECO:0007669"/>
    <property type="project" value="UniProtKB-KW"/>
</dbReference>
<dbReference type="Proteomes" id="UP000015105">
    <property type="component" value="Chromosome 6D"/>
</dbReference>
<dbReference type="Gramene" id="AET6Gv20955900.12">
    <property type="protein sequence ID" value="AET6Gv20955900.12"/>
    <property type="gene ID" value="AET6Gv20955900"/>
</dbReference>
<reference evidence="3" key="3">
    <citation type="journal article" date="2017" name="Nature">
        <title>Genome sequence of the progenitor of the wheat D genome Aegilops tauschii.</title>
        <authorList>
            <person name="Luo M.C."/>
            <person name="Gu Y.Q."/>
            <person name="Puiu D."/>
            <person name="Wang H."/>
            <person name="Twardziok S.O."/>
            <person name="Deal K.R."/>
            <person name="Huo N."/>
            <person name="Zhu T."/>
            <person name="Wang L."/>
            <person name="Wang Y."/>
            <person name="McGuire P.E."/>
            <person name="Liu S."/>
            <person name="Long H."/>
            <person name="Ramasamy R.K."/>
            <person name="Rodriguez J.C."/>
            <person name="Van S.L."/>
            <person name="Yuan L."/>
            <person name="Wang Z."/>
            <person name="Xia Z."/>
            <person name="Xiao L."/>
            <person name="Anderson O.D."/>
            <person name="Ouyang S."/>
            <person name="Liang Y."/>
            <person name="Zimin A.V."/>
            <person name="Pertea G."/>
            <person name="Qi P."/>
            <person name="Bennetzen J.L."/>
            <person name="Dai X."/>
            <person name="Dawson M.W."/>
            <person name="Muller H.G."/>
            <person name="Kugler K."/>
            <person name="Rivarola-Duarte L."/>
            <person name="Spannagl M."/>
            <person name="Mayer K.F.X."/>
            <person name="Lu F.H."/>
            <person name="Bevan M.W."/>
            <person name="Leroy P."/>
            <person name="Li P."/>
            <person name="You F.M."/>
            <person name="Sun Q."/>
            <person name="Liu Z."/>
            <person name="Lyons E."/>
            <person name="Wicker T."/>
            <person name="Salzberg S.L."/>
            <person name="Devos K.M."/>
            <person name="Dvorak J."/>
        </authorList>
    </citation>
    <scope>NUCLEOTIDE SEQUENCE [LARGE SCALE GENOMIC DNA]</scope>
    <source>
        <strain evidence="3">cv. AL8/78</strain>
    </source>
</reference>
<dbReference type="EnsemblPlants" id="AET6Gv20955900.12">
    <property type="protein sequence ID" value="AET6Gv20955900.12"/>
    <property type="gene ID" value="AET6Gv20955900"/>
</dbReference>
<evidence type="ECO:0000256" key="2">
    <source>
        <dbReference type="ARBA" id="ARBA00022705"/>
    </source>
</evidence>
<proteinExistence type="inferred from homology"/>
<dbReference type="GO" id="GO:0031390">
    <property type="term" value="C:Ctf18 RFC-like complex"/>
    <property type="evidence" value="ECO:0007669"/>
    <property type="project" value="InterPro"/>
</dbReference>
<dbReference type="Gramene" id="AET6Gv20955900.15">
    <property type="protein sequence ID" value="AET6Gv20955900.15"/>
    <property type="gene ID" value="AET6Gv20955900"/>
</dbReference>
<reference evidence="3" key="4">
    <citation type="submission" date="2019-03" db="UniProtKB">
        <authorList>
            <consortium name="EnsemblPlants"/>
        </authorList>
    </citation>
    <scope>IDENTIFICATION</scope>
</reference>
<evidence type="ECO:0000313" key="3">
    <source>
        <dbReference type="EnsemblPlants" id="AET6Gv20955900.11"/>
    </source>
</evidence>
<dbReference type="InterPro" id="IPR019128">
    <property type="entry name" value="Dcc1"/>
</dbReference>
<dbReference type="GO" id="GO:0000785">
    <property type="term" value="C:chromatin"/>
    <property type="evidence" value="ECO:0007669"/>
    <property type="project" value="TreeGrafter"/>
</dbReference>
<comment type="similarity">
    <text evidence="1">Belongs to the DCC1 family.</text>
</comment>